<feature type="transmembrane region" description="Helical" evidence="1">
    <location>
        <begin position="71"/>
        <end position="95"/>
    </location>
</feature>
<evidence type="ECO:0008006" key="4">
    <source>
        <dbReference type="Google" id="ProtNLM"/>
    </source>
</evidence>
<accession>A0ABR5ZRL3</accession>
<keyword evidence="1" id="KW-0812">Transmembrane</keyword>
<proteinExistence type="predicted"/>
<protein>
    <recommendedName>
        <fullName evidence="4">MARVEL domain-containing protein</fullName>
    </recommendedName>
</protein>
<name>A0ABR5ZRL3_9PROT</name>
<keyword evidence="1" id="KW-0472">Membrane</keyword>
<evidence type="ECO:0000256" key="1">
    <source>
        <dbReference type="SAM" id="Phobius"/>
    </source>
</evidence>
<dbReference type="Proteomes" id="UP000765338">
    <property type="component" value="Unassembled WGS sequence"/>
</dbReference>
<sequence length="97" mass="11155">MRFNYVTIVRVWAIINIIFLIKVIFDIFFMLNHSKGPNHIGYDIIIFIIEISLISITLSKCMNIQPKNTTFSAIIDAFYILFCVAASAVNLIYYVSV</sequence>
<feature type="transmembrane region" description="Helical" evidence="1">
    <location>
        <begin position="39"/>
        <end position="59"/>
    </location>
</feature>
<dbReference type="EMBL" id="PDLY01000001">
    <property type="protein sequence ID" value="MBA5726925.1"/>
    <property type="molecule type" value="Genomic_DNA"/>
</dbReference>
<comment type="caution">
    <text evidence="2">The sequence shown here is derived from an EMBL/GenBank/DDBJ whole genome shotgun (WGS) entry which is preliminary data.</text>
</comment>
<evidence type="ECO:0000313" key="3">
    <source>
        <dbReference type="Proteomes" id="UP000765338"/>
    </source>
</evidence>
<reference evidence="2 3" key="1">
    <citation type="submission" date="2017-10" db="EMBL/GenBank/DDBJ databases">
        <authorList>
            <person name="Jakob F."/>
        </authorList>
    </citation>
    <scope>NUCLEOTIDE SEQUENCE [LARGE SCALE GENOMIC DNA]</scope>
    <source>
        <strain evidence="2 3">TMW 2.1889</strain>
    </source>
</reference>
<organism evidence="2 3">
    <name type="scientific">Bombella mellum</name>
    <dbReference type="NCBI Taxonomy" id="2039288"/>
    <lineage>
        <taxon>Bacteria</taxon>
        <taxon>Pseudomonadati</taxon>
        <taxon>Pseudomonadota</taxon>
        <taxon>Alphaproteobacteria</taxon>
        <taxon>Acetobacterales</taxon>
        <taxon>Acetobacteraceae</taxon>
        <taxon>Bombella</taxon>
    </lineage>
</organism>
<keyword evidence="3" id="KW-1185">Reference proteome</keyword>
<evidence type="ECO:0000313" key="2">
    <source>
        <dbReference type="EMBL" id="MBA5726925.1"/>
    </source>
</evidence>
<gene>
    <name evidence="2" type="ORF">CPA56_02805</name>
</gene>
<keyword evidence="1" id="KW-1133">Transmembrane helix</keyword>
<feature type="transmembrane region" description="Helical" evidence="1">
    <location>
        <begin position="12"/>
        <end position="33"/>
    </location>
</feature>